<evidence type="ECO:0000313" key="2">
    <source>
        <dbReference type="Proteomes" id="UP000189818"/>
    </source>
</evidence>
<dbReference type="RefSeq" id="WP_079646119.1">
    <property type="nucleotide sequence ID" value="NZ_FUYM01000001.1"/>
</dbReference>
<evidence type="ECO:0000313" key="1">
    <source>
        <dbReference type="EMBL" id="SKB25458.1"/>
    </source>
</evidence>
<dbReference type="OrthoDB" id="479699at2"/>
<dbReference type="AlphaFoldDB" id="A0A1T4ZRZ3"/>
<proteinExistence type="predicted"/>
<dbReference type="Pfam" id="PF19541">
    <property type="entry name" value="DUF6065"/>
    <property type="match status" value="1"/>
</dbReference>
<name>A0A1T4ZRZ3_9SPHN</name>
<protein>
    <submittedName>
        <fullName evidence="1">Uncharacterized protein</fullName>
    </submittedName>
</protein>
<dbReference type="Proteomes" id="UP000189818">
    <property type="component" value="Unassembled WGS sequence"/>
</dbReference>
<organism evidence="1 2">
    <name type="scientific">Rhizorhabdus histidinilytica</name>
    <dbReference type="NCBI Taxonomy" id="439228"/>
    <lineage>
        <taxon>Bacteria</taxon>
        <taxon>Pseudomonadati</taxon>
        <taxon>Pseudomonadota</taxon>
        <taxon>Alphaproteobacteria</taxon>
        <taxon>Sphingomonadales</taxon>
        <taxon>Sphingomonadaceae</taxon>
        <taxon>Rhizorhabdus</taxon>
    </lineage>
</organism>
<gene>
    <name evidence="1" type="ORF">SAMN06295920_101135</name>
</gene>
<dbReference type="EMBL" id="FUYM01000001">
    <property type="protein sequence ID" value="SKB25458.1"/>
    <property type="molecule type" value="Genomic_DNA"/>
</dbReference>
<accession>A0A1T4ZRZ3</accession>
<sequence length="253" mass="28765">MSDRAKLIAYGLPRQPLDIRPAPHERDWMDATDQRYAYRCLPLTIANAHGWEILCTSGFSAYWNGQLAIDAITITPDQEGQKPAISHFGYGIMTFHVSAVFRTDPGYDLMIQGPINRPKDAIAPLTGVVETDWTPFTFTMNWQFTRPNTVIRFEAGEPFCHVFPTKRGELERIEPEFRSIETNPELQAEFEAWTASRANFLATLHTPETEAAAQKWQKHYYRGHNLEGSGIAGDDHRTRIRLRPFARDDANGG</sequence>
<dbReference type="STRING" id="439228.SAMN06295920_101135"/>
<keyword evidence="2" id="KW-1185">Reference proteome</keyword>
<reference evidence="2" key="1">
    <citation type="submission" date="2017-02" db="EMBL/GenBank/DDBJ databases">
        <authorList>
            <person name="Varghese N."/>
            <person name="Submissions S."/>
        </authorList>
    </citation>
    <scope>NUCLEOTIDE SEQUENCE [LARGE SCALE GENOMIC DNA]</scope>
    <source>
        <strain evidence="2">UM2</strain>
    </source>
</reference>
<dbReference type="InterPro" id="IPR045709">
    <property type="entry name" value="DUF6065"/>
</dbReference>